<evidence type="ECO:0000256" key="6">
    <source>
        <dbReference type="PROSITE-ProRule" id="PRU00169"/>
    </source>
</evidence>
<dbReference type="PROSITE" id="PS00676">
    <property type="entry name" value="SIGMA54_INTERACT_2"/>
    <property type="match status" value="1"/>
</dbReference>
<dbReference type="PANTHER" id="PTHR32071:SF117">
    <property type="entry name" value="PTS-DEPENDENT DIHYDROXYACETONE KINASE OPERON REGULATORY PROTEIN-RELATED"/>
    <property type="match status" value="1"/>
</dbReference>
<dbReference type="Gene3D" id="1.10.10.60">
    <property type="entry name" value="Homeodomain-like"/>
    <property type="match status" value="1"/>
</dbReference>
<accession>A0ABM6F499</accession>
<dbReference type="RefSeq" id="WP_071069197.1">
    <property type="nucleotide sequence ID" value="NZ_CP017754.1"/>
</dbReference>
<keyword evidence="3" id="KW-0805">Transcription regulation</keyword>
<dbReference type="InterPro" id="IPR003593">
    <property type="entry name" value="AAA+_ATPase"/>
</dbReference>
<evidence type="ECO:0000313" key="9">
    <source>
        <dbReference type="EMBL" id="AOZ06025.1"/>
    </source>
</evidence>
<name>A0ABM6F499_9BURK</name>
<dbReference type="PROSITE" id="PS00675">
    <property type="entry name" value="SIGMA54_INTERACT_1"/>
    <property type="match status" value="1"/>
</dbReference>
<keyword evidence="5" id="KW-0804">Transcription</keyword>
<dbReference type="SMART" id="SM00448">
    <property type="entry name" value="REC"/>
    <property type="match status" value="1"/>
</dbReference>
<dbReference type="SUPFAM" id="SSF52540">
    <property type="entry name" value="P-loop containing nucleoside triphosphate hydrolases"/>
    <property type="match status" value="1"/>
</dbReference>
<dbReference type="Pfam" id="PF02954">
    <property type="entry name" value="HTH_8"/>
    <property type="match status" value="1"/>
</dbReference>
<dbReference type="InterPro" id="IPR025943">
    <property type="entry name" value="Sigma_54_int_dom_ATP-bd_2"/>
</dbReference>
<dbReference type="InterPro" id="IPR025944">
    <property type="entry name" value="Sigma_54_int_dom_CS"/>
</dbReference>
<dbReference type="SUPFAM" id="SSF46689">
    <property type="entry name" value="Homeodomain-like"/>
    <property type="match status" value="1"/>
</dbReference>
<dbReference type="PROSITE" id="PS00688">
    <property type="entry name" value="SIGMA54_INTERACT_3"/>
    <property type="match status" value="1"/>
</dbReference>
<evidence type="ECO:0000259" key="8">
    <source>
        <dbReference type="PROSITE" id="PS50110"/>
    </source>
</evidence>
<dbReference type="InterPro" id="IPR002197">
    <property type="entry name" value="HTH_Fis"/>
</dbReference>
<dbReference type="PROSITE" id="PS50110">
    <property type="entry name" value="RESPONSE_REGULATORY"/>
    <property type="match status" value="1"/>
</dbReference>
<dbReference type="InterPro" id="IPR009057">
    <property type="entry name" value="Homeodomain-like_sf"/>
</dbReference>
<feature type="modified residue" description="4-aspartylphosphate" evidence="6">
    <location>
        <position position="52"/>
    </location>
</feature>
<dbReference type="InterPro" id="IPR027417">
    <property type="entry name" value="P-loop_NTPase"/>
</dbReference>
<keyword evidence="1" id="KW-0547">Nucleotide-binding</keyword>
<dbReference type="CDD" id="cd00156">
    <property type="entry name" value="REC"/>
    <property type="match status" value="1"/>
</dbReference>
<reference evidence="9 10" key="1">
    <citation type="submission" date="2016-10" db="EMBL/GenBank/DDBJ databases">
        <title>Complete genome sequences of three Cupriavidus strains isolated from various Malaysian environments.</title>
        <authorList>
            <person name="Abdullah A.A.-A."/>
            <person name="Shafie N.A.H."/>
            <person name="Lau N.S."/>
        </authorList>
    </citation>
    <scope>NUCLEOTIDE SEQUENCE [LARGE SCALE GENOMIC DNA]</scope>
    <source>
        <strain evidence="9 10">USMAA1020</strain>
    </source>
</reference>
<keyword evidence="10" id="KW-1185">Reference proteome</keyword>
<organism evidence="9 10">
    <name type="scientific">Cupriavidus malaysiensis</name>
    <dbReference type="NCBI Taxonomy" id="367825"/>
    <lineage>
        <taxon>Bacteria</taxon>
        <taxon>Pseudomonadati</taxon>
        <taxon>Pseudomonadota</taxon>
        <taxon>Betaproteobacteria</taxon>
        <taxon>Burkholderiales</taxon>
        <taxon>Burkholderiaceae</taxon>
        <taxon>Cupriavidus</taxon>
    </lineage>
</organism>
<evidence type="ECO:0000256" key="2">
    <source>
        <dbReference type="ARBA" id="ARBA00022840"/>
    </source>
</evidence>
<dbReference type="CDD" id="cd00009">
    <property type="entry name" value="AAA"/>
    <property type="match status" value="1"/>
</dbReference>
<dbReference type="Pfam" id="PF00072">
    <property type="entry name" value="Response_reg"/>
    <property type="match status" value="1"/>
</dbReference>
<dbReference type="Gene3D" id="1.10.8.60">
    <property type="match status" value="1"/>
</dbReference>
<evidence type="ECO:0000313" key="10">
    <source>
        <dbReference type="Proteomes" id="UP000177515"/>
    </source>
</evidence>
<evidence type="ECO:0000256" key="1">
    <source>
        <dbReference type="ARBA" id="ARBA00022741"/>
    </source>
</evidence>
<proteinExistence type="predicted"/>
<dbReference type="EMBL" id="CP017754">
    <property type="protein sequence ID" value="AOZ06025.1"/>
    <property type="molecule type" value="Genomic_DNA"/>
</dbReference>
<dbReference type="Pfam" id="PF25601">
    <property type="entry name" value="AAA_lid_14"/>
    <property type="match status" value="1"/>
</dbReference>
<dbReference type="Pfam" id="PF00158">
    <property type="entry name" value="Sigma54_activat"/>
    <property type="match status" value="1"/>
</dbReference>
<dbReference type="InterPro" id="IPR058031">
    <property type="entry name" value="AAA_lid_NorR"/>
</dbReference>
<dbReference type="InterPro" id="IPR001789">
    <property type="entry name" value="Sig_transdc_resp-reg_receiver"/>
</dbReference>
<keyword evidence="4" id="KW-0238">DNA-binding</keyword>
<dbReference type="SMART" id="SM00382">
    <property type="entry name" value="AAA"/>
    <property type="match status" value="1"/>
</dbReference>
<dbReference type="PANTHER" id="PTHR32071">
    <property type="entry name" value="TRANSCRIPTIONAL REGULATORY PROTEIN"/>
    <property type="match status" value="1"/>
</dbReference>
<evidence type="ECO:0000256" key="3">
    <source>
        <dbReference type="ARBA" id="ARBA00023015"/>
    </source>
</evidence>
<keyword evidence="6" id="KW-0597">Phosphoprotein</keyword>
<dbReference type="InterPro" id="IPR011006">
    <property type="entry name" value="CheY-like_superfamily"/>
</dbReference>
<evidence type="ECO:0000259" key="7">
    <source>
        <dbReference type="PROSITE" id="PS50045"/>
    </source>
</evidence>
<dbReference type="InterPro" id="IPR025662">
    <property type="entry name" value="Sigma_54_int_dom_ATP-bd_1"/>
</dbReference>
<protein>
    <submittedName>
        <fullName evidence="9">Sigma-54-dependent Fis family transcriptional regulator</fullName>
    </submittedName>
</protein>
<evidence type="ECO:0000256" key="4">
    <source>
        <dbReference type="ARBA" id="ARBA00023125"/>
    </source>
</evidence>
<gene>
    <name evidence="9" type="ORF">BKK80_09415</name>
</gene>
<dbReference type="Proteomes" id="UP000177515">
    <property type="component" value="Chromosome 1"/>
</dbReference>
<feature type="domain" description="Sigma-54 factor interaction" evidence="7">
    <location>
        <begin position="142"/>
        <end position="370"/>
    </location>
</feature>
<feature type="domain" description="Response regulatory" evidence="8">
    <location>
        <begin position="3"/>
        <end position="115"/>
    </location>
</feature>
<evidence type="ECO:0000256" key="5">
    <source>
        <dbReference type="ARBA" id="ARBA00023163"/>
    </source>
</evidence>
<sequence>MAHVLIVDDDEATREVLEQVVTDEGLSVASTGSLRDAAVHIERKMPDALLADLQLPDGSGLELISKIDRACADVIVTTGYADVETAIDAMRFGVADYLVKPIDLCYLRTLLARIAGKPRPARCADSPAAAPEQAGQAGFGSMVGTSEAMLRMYETMRRVAPTDVSVLLIGESGTGKELVARTLHELSLQRGAPFLAVNCAAISPLLLESEFFGHERGSFTGANRRHDGYFAQAEGGTLFLDEITEMPAELQVKLLRTLESGTYMRVGGQQEYRANVRIISATNRDPCQAIAENRLRADLFHRLSVFPIMMPPLRERGDDVVMLAEAVLEQLNSRYGSHRRFGSAALDALRRHAWPGNVRELRNVVQRAYIMADRDVVDEITLPPPCAAPSPRDRSTVSFRIGCSIAEAEMQLIFATLAACKGVKNHTASMLGVSLKTLYNRLEYYRARGELPSWLQEGCARRGPDS</sequence>
<dbReference type="Gene3D" id="3.40.50.2300">
    <property type="match status" value="1"/>
</dbReference>
<dbReference type="InterPro" id="IPR002078">
    <property type="entry name" value="Sigma_54_int"/>
</dbReference>
<dbReference type="Gene3D" id="3.40.50.300">
    <property type="entry name" value="P-loop containing nucleotide triphosphate hydrolases"/>
    <property type="match status" value="1"/>
</dbReference>
<dbReference type="PROSITE" id="PS50045">
    <property type="entry name" value="SIGMA54_INTERACT_4"/>
    <property type="match status" value="1"/>
</dbReference>
<keyword evidence="2" id="KW-0067">ATP-binding</keyword>
<dbReference type="SUPFAM" id="SSF52172">
    <property type="entry name" value="CheY-like"/>
    <property type="match status" value="1"/>
</dbReference>